<organism evidence="1 2">
    <name type="scientific">Moorena producens PAL-8-15-08-1</name>
    <dbReference type="NCBI Taxonomy" id="1458985"/>
    <lineage>
        <taxon>Bacteria</taxon>
        <taxon>Bacillati</taxon>
        <taxon>Cyanobacteriota</taxon>
        <taxon>Cyanophyceae</taxon>
        <taxon>Coleofasciculales</taxon>
        <taxon>Coleofasciculaceae</taxon>
        <taxon>Moorena</taxon>
    </lineage>
</organism>
<evidence type="ECO:0000313" key="2">
    <source>
        <dbReference type="Proteomes" id="UP000177870"/>
    </source>
</evidence>
<evidence type="ECO:0000313" key="1">
    <source>
        <dbReference type="EMBL" id="AOW99117.1"/>
    </source>
</evidence>
<proteinExistence type="predicted"/>
<accession>A0A1D8TN98</accession>
<gene>
    <name evidence="1" type="ORF">BJP34_06320</name>
</gene>
<dbReference type="STRING" id="1458985.BJP34_06320"/>
<evidence type="ECO:0008006" key="3">
    <source>
        <dbReference type="Google" id="ProtNLM"/>
    </source>
</evidence>
<dbReference type="AlphaFoldDB" id="A0A1D8TN98"/>
<name>A0A1D8TN98_9CYAN</name>
<dbReference type="EMBL" id="CP017599">
    <property type="protein sequence ID" value="AOW99117.1"/>
    <property type="molecule type" value="Genomic_DNA"/>
</dbReference>
<protein>
    <recommendedName>
        <fullName evidence="3">Isopentenyl pyrophosphate isomerase</fullName>
    </recommendedName>
</protein>
<reference evidence="2" key="1">
    <citation type="submission" date="2016-10" db="EMBL/GenBank/DDBJ databases">
        <title>Comparative genomics uncovers the prolific and rare metabolic potential of the cyanobacterial genus Moorea.</title>
        <authorList>
            <person name="Leao T."/>
            <person name="Castelao G."/>
            <person name="Korobeynikov A."/>
            <person name="Monroe E.A."/>
            <person name="Podell S."/>
            <person name="Glukhov E."/>
            <person name="Allen E."/>
            <person name="Gerwick W.H."/>
            <person name="Gerwick L."/>
        </authorList>
    </citation>
    <scope>NUCLEOTIDE SEQUENCE [LARGE SCALE GENOMIC DNA]</scope>
    <source>
        <strain evidence="2">PAL-8-15-08-1</strain>
    </source>
</reference>
<sequence>MPKYRNYQLGEDGEMGRWGDGEIGREMGRSGGRWGDGECGARARGVWGVWGPGAGRLGIMGQAIAVLIAMR</sequence>
<dbReference type="Proteomes" id="UP000177870">
    <property type="component" value="Chromosome"/>
</dbReference>
<dbReference type="KEGG" id="mpro:BJP34_06320"/>